<evidence type="ECO:0000313" key="3">
    <source>
        <dbReference type="EMBL" id="VFQ97220.1"/>
    </source>
</evidence>
<dbReference type="InterPro" id="IPR043502">
    <property type="entry name" value="DNA/RNA_pol_sf"/>
</dbReference>
<dbReference type="PANTHER" id="PTHR37984">
    <property type="entry name" value="PROTEIN CBG26694"/>
    <property type="match status" value="1"/>
</dbReference>
<keyword evidence="1" id="KW-0511">Multifunctional enzyme</keyword>
<evidence type="ECO:0000259" key="2">
    <source>
        <dbReference type="Pfam" id="PF17919"/>
    </source>
</evidence>
<dbReference type="GO" id="GO:0003824">
    <property type="term" value="F:catalytic activity"/>
    <property type="evidence" value="ECO:0007669"/>
    <property type="project" value="UniProtKB-KW"/>
</dbReference>
<keyword evidence="4" id="KW-1185">Reference proteome</keyword>
<dbReference type="InterPro" id="IPR050951">
    <property type="entry name" value="Retrovirus_Pol_polyprotein"/>
</dbReference>
<dbReference type="InterPro" id="IPR043128">
    <property type="entry name" value="Rev_trsase/Diguanyl_cyclase"/>
</dbReference>
<dbReference type="OrthoDB" id="1304339at2759"/>
<reference evidence="3 4" key="1">
    <citation type="submission" date="2018-04" db="EMBL/GenBank/DDBJ databases">
        <authorList>
            <person name="Vogel A."/>
        </authorList>
    </citation>
    <scope>NUCLEOTIDE SEQUENCE [LARGE SCALE GENOMIC DNA]</scope>
</reference>
<dbReference type="AlphaFoldDB" id="A0A484N844"/>
<dbReference type="Proteomes" id="UP000595140">
    <property type="component" value="Unassembled WGS sequence"/>
</dbReference>
<evidence type="ECO:0000313" key="4">
    <source>
        <dbReference type="Proteomes" id="UP000595140"/>
    </source>
</evidence>
<feature type="domain" description="Reverse transcriptase/retrotransposon-derived protein RNase H-like" evidence="2">
    <location>
        <begin position="65"/>
        <end position="144"/>
    </location>
</feature>
<dbReference type="Pfam" id="PF17919">
    <property type="entry name" value="RT_RNaseH_2"/>
    <property type="match status" value="1"/>
</dbReference>
<proteinExistence type="predicted"/>
<dbReference type="SUPFAM" id="SSF56672">
    <property type="entry name" value="DNA/RNA polymerases"/>
    <property type="match status" value="1"/>
</dbReference>
<evidence type="ECO:0000256" key="1">
    <source>
        <dbReference type="ARBA" id="ARBA00023268"/>
    </source>
</evidence>
<dbReference type="PANTHER" id="PTHR37984:SF5">
    <property type="entry name" value="PROTEIN NYNRIN-LIKE"/>
    <property type="match status" value="1"/>
</dbReference>
<dbReference type="InterPro" id="IPR041577">
    <property type="entry name" value="RT_RNaseH_2"/>
</dbReference>
<organism evidence="3 4">
    <name type="scientific">Cuscuta campestris</name>
    <dbReference type="NCBI Taxonomy" id="132261"/>
    <lineage>
        <taxon>Eukaryota</taxon>
        <taxon>Viridiplantae</taxon>
        <taxon>Streptophyta</taxon>
        <taxon>Embryophyta</taxon>
        <taxon>Tracheophyta</taxon>
        <taxon>Spermatophyta</taxon>
        <taxon>Magnoliopsida</taxon>
        <taxon>eudicotyledons</taxon>
        <taxon>Gunneridae</taxon>
        <taxon>Pentapetalae</taxon>
        <taxon>asterids</taxon>
        <taxon>lamiids</taxon>
        <taxon>Solanales</taxon>
        <taxon>Convolvulaceae</taxon>
        <taxon>Cuscuteae</taxon>
        <taxon>Cuscuta</taxon>
        <taxon>Cuscuta subgen. Grammica</taxon>
        <taxon>Cuscuta sect. Cleistogrammica</taxon>
    </lineage>
</organism>
<sequence length="145" mass="16515">MVSRKRIEANPGKVKVILEMEPLKTTKEAQCLTGRLAALNWFLSKLAEKAHPFFVAIKKKATFEWTQECQEAFEELKTYLTNPPVLSEPEPIDVLVVYLAIPDYEVSTVIMREEGGVLHPVYYVSKTLRDAELIYSRLEKAMLAA</sequence>
<accession>A0A484N844</accession>
<dbReference type="Gene3D" id="3.30.70.270">
    <property type="match status" value="1"/>
</dbReference>
<gene>
    <name evidence="3" type="ORF">CCAM_LOCUS38996</name>
</gene>
<protein>
    <recommendedName>
        <fullName evidence="2">Reverse transcriptase/retrotransposon-derived protein RNase H-like domain-containing protein</fullName>
    </recommendedName>
</protein>
<name>A0A484N844_9ASTE</name>
<dbReference type="EMBL" id="OOIL02006492">
    <property type="protein sequence ID" value="VFQ97220.1"/>
    <property type="molecule type" value="Genomic_DNA"/>
</dbReference>